<dbReference type="Proteomes" id="UP000799291">
    <property type="component" value="Unassembled WGS sequence"/>
</dbReference>
<dbReference type="GO" id="GO:0005524">
    <property type="term" value="F:ATP binding"/>
    <property type="evidence" value="ECO:0007669"/>
    <property type="project" value="InterPro"/>
</dbReference>
<evidence type="ECO:0000313" key="4">
    <source>
        <dbReference type="Proteomes" id="UP000799291"/>
    </source>
</evidence>
<dbReference type="PANTHER" id="PTHR23257">
    <property type="entry name" value="SERINE-THREONINE PROTEIN KINASE"/>
    <property type="match status" value="1"/>
</dbReference>
<evidence type="ECO:0000259" key="2">
    <source>
        <dbReference type="PROSITE" id="PS50011"/>
    </source>
</evidence>
<evidence type="ECO:0000313" key="3">
    <source>
        <dbReference type="EMBL" id="KAF2679588.1"/>
    </source>
</evidence>
<dbReference type="InterPro" id="IPR011009">
    <property type="entry name" value="Kinase-like_dom_sf"/>
</dbReference>
<keyword evidence="1" id="KW-1133">Transmembrane helix</keyword>
<dbReference type="GO" id="GO:0004672">
    <property type="term" value="F:protein kinase activity"/>
    <property type="evidence" value="ECO:0007669"/>
    <property type="project" value="InterPro"/>
</dbReference>
<dbReference type="InterPro" id="IPR036770">
    <property type="entry name" value="Ankyrin_rpt-contain_sf"/>
</dbReference>
<dbReference type="Pfam" id="PF00069">
    <property type="entry name" value="Pkinase"/>
    <property type="match status" value="1"/>
</dbReference>
<reference evidence="3" key="1">
    <citation type="journal article" date="2020" name="Stud. Mycol.">
        <title>101 Dothideomycetes genomes: a test case for predicting lifestyles and emergence of pathogens.</title>
        <authorList>
            <person name="Haridas S."/>
            <person name="Albert R."/>
            <person name="Binder M."/>
            <person name="Bloem J."/>
            <person name="Labutti K."/>
            <person name="Salamov A."/>
            <person name="Andreopoulos B."/>
            <person name="Baker S."/>
            <person name="Barry K."/>
            <person name="Bills G."/>
            <person name="Bluhm B."/>
            <person name="Cannon C."/>
            <person name="Castanera R."/>
            <person name="Culley D."/>
            <person name="Daum C."/>
            <person name="Ezra D."/>
            <person name="Gonzalez J."/>
            <person name="Henrissat B."/>
            <person name="Kuo A."/>
            <person name="Liang C."/>
            <person name="Lipzen A."/>
            <person name="Lutzoni F."/>
            <person name="Magnuson J."/>
            <person name="Mondo S."/>
            <person name="Nolan M."/>
            <person name="Ohm R."/>
            <person name="Pangilinan J."/>
            <person name="Park H.-J."/>
            <person name="Ramirez L."/>
            <person name="Alfaro M."/>
            <person name="Sun H."/>
            <person name="Tritt A."/>
            <person name="Yoshinaga Y."/>
            <person name="Zwiers L.-H."/>
            <person name="Turgeon B."/>
            <person name="Goodwin S."/>
            <person name="Spatafora J."/>
            <person name="Crous P."/>
            <person name="Grigoriev I."/>
        </authorList>
    </citation>
    <scope>NUCLEOTIDE SEQUENCE</scope>
    <source>
        <strain evidence="3">CBS 122367</strain>
    </source>
</reference>
<keyword evidence="1" id="KW-0812">Transmembrane</keyword>
<dbReference type="PROSITE" id="PS50011">
    <property type="entry name" value="PROTEIN_KINASE_DOM"/>
    <property type="match status" value="1"/>
</dbReference>
<dbReference type="InterPro" id="IPR050167">
    <property type="entry name" value="Ser_Thr_protein_kinase"/>
</dbReference>
<accession>A0A6G1INB7</accession>
<feature type="transmembrane region" description="Helical" evidence="1">
    <location>
        <begin position="294"/>
        <end position="312"/>
    </location>
</feature>
<gene>
    <name evidence="3" type="ORF">K458DRAFT_407962</name>
</gene>
<keyword evidence="4" id="KW-1185">Reference proteome</keyword>
<dbReference type="GO" id="GO:0007165">
    <property type="term" value="P:signal transduction"/>
    <property type="evidence" value="ECO:0007669"/>
    <property type="project" value="TreeGrafter"/>
</dbReference>
<dbReference type="InterPro" id="IPR000719">
    <property type="entry name" value="Prot_kinase_dom"/>
</dbReference>
<dbReference type="OrthoDB" id="3918771at2759"/>
<organism evidence="3 4">
    <name type="scientific">Lentithecium fluviatile CBS 122367</name>
    <dbReference type="NCBI Taxonomy" id="1168545"/>
    <lineage>
        <taxon>Eukaryota</taxon>
        <taxon>Fungi</taxon>
        <taxon>Dikarya</taxon>
        <taxon>Ascomycota</taxon>
        <taxon>Pezizomycotina</taxon>
        <taxon>Dothideomycetes</taxon>
        <taxon>Pleosporomycetidae</taxon>
        <taxon>Pleosporales</taxon>
        <taxon>Massarineae</taxon>
        <taxon>Lentitheciaceae</taxon>
        <taxon>Lentithecium</taxon>
    </lineage>
</organism>
<proteinExistence type="predicted"/>
<protein>
    <recommendedName>
        <fullName evidence="2">Protein kinase domain-containing protein</fullName>
    </recommendedName>
</protein>
<evidence type="ECO:0000256" key="1">
    <source>
        <dbReference type="SAM" id="Phobius"/>
    </source>
</evidence>
<dbReference type="SUPFAM" id="SSF56112">
    <property type="entry name" value="Protein kinase-like (PK-like)"/>
    <property type="match status" value="1"/>
</dbReference>
<dbReference type="Gene3D" id="1.10.510.10">
    <property type="entry name" value="Transferase(Phosphotransferase) domain 1"/>
    <property type="match status" value="1"/>
</dbReference>
<dbReference type="AlphaFoldDB" id="A0A6G1INB7"/>
<dbReference type="PROSITE" id="PS00108">
    <property type="entry name" value="PROTEIN_KINASE_ST"/>
    <property type="match status" value="1"/>
</dbReference>
<dbReference type="GO" id="GO:0005737">
    <property type="term" value="C:cytoplasm"/>
    <property type="evidence" value="ECO:0007669"/>
    <property type="project" value="TreeGrafter"/>
</dbReference>
<sequence length="409" mass="45250">MLKGVLKKRRHILKPSYYSLTLKSVGLDAIHGIGLIHGDLKPENVLMYQDGTNWTAKLSDFGGGADLNDTMALRGRGTVDWRAPELRQHHDHGSPLDSDFLFVLNTYSFGVMAQLEENKEMGFIAPASRTEGLITHYSQGRLLPDIDISLANEVAAAALVIPKFVNHVLALDSFLQLCSPLRVYDKNRRDVVINLLRLAAERGFAPAQAHYLPVQDSFRSPLETVTRADGNEYLWNAISSGAMFLRFQAQAVDALAYGHALQAFRRNGGFNQHYKGLSSHQLDRLLNIFKHLEPLLYAAGWAGAAGTVLFLLSMGADASFRASANGPTCLHWLFMFAPSMVEQVALALFANGGQEILEFQTTERNGAMHYPFILLTGTLLHWTVEMSCEPAVRALLSVGADMTSRNKMY</sequence>
<keyword evidence="1" id="KW-0472">Membrane</keyword>
<dbReference type="InterPro" id="IPR008271">
    <property type="entry name" value="Ser/Thr_kinase_AS"/>
</dbReference>
<dbReference type="SUPFAM" id="SSF48403">
    <property type="entry name" value="Ankyrin repeat"/>
    <property type="match status" value="1"/>
</dbReference>
<name>A0A6G1INB7_9PLEO</name>
<dbReference type="Gene3D" id="1.25.40.20">
    <property type="entry name" value="Ankyrin repeat-containing domain"/>
    <property type="match status" value="1"/>
</dbReference>
<dbReference type="EMBL" id="MU005602">
    <property type="protein sequence ID" value="KAF2679588.1"/>
    <property type="molecule type" value="Genomic_DNA"/>
</dbReference>
<feature type="domain" description="Protein kinase" evidence="2">
    <location>
        <begin position="1"/>
        <end position="205"/>
    </location>
</feature>